<dbReference type="InterPro" id="IPR032465">
    <property type="entry name" value="ACMSD"/>
</dbReference>
<keyword evidence="1" id="KW-0456">Lyase</keyword>
<dbReference type="GO" id="GO:0016831">
    <property type="term" value="F:carboxy-lyase activity"/>
    <property type="evidence" value="ECO:0007669"/>
    <property type="project" value="InterPro"/>
</dbReference>
<name>A0A7R7RP77_MYCIT</name>
<dbReference type="InterPro" id="IPR032466">
    <property type="entry name" value="Metal_Hydrolase"/>
</dbReference>
<dbReference type="EMBL" id="AP024255">
    <property type="protein sequence ID" value="BCO98915.1"/>
    <property type="molecule type" value="Genomic_DNA"/>
</dbReference>
<proteinExistence type="predicted"/>
<evidence type="ECO:0000256" key="1">
    <source>
        <dbReference type="ARBA" id="ARBA00023239"/>
    </source>
</evidence>
<reference evidence="3 4" key="1">
    <citation type="submission" date="2020-12" db="EMBL/GenBank/DDBJ databases">
        <title>Genome sequence of clinical Mycobacterium intracellulare strains.</title>
        <authorList>
            <person name="Tateishi Y."/>
            <person name="Matsumoto S."/>
            <person name="Fukushima Y."/>
            <person name="Nakajima C."/>
            <person name="Suzuki Y."/>
        </authorList>
    </citation>
    <scope>NUCLEOTIDE SEQUENCE [LARGE SCALE GENOMIC DNA]</scope>
    <source>
        <strain evidence="3 4">M018</strain>
    </source>
</reference>
<dbReference type="Gene3D" id="3.20.20.140">
    <property type="entry name" value="Metal-dependent hydrolases"/>
    <property type="match status" value="1"/>
</dbReference>
<dbReference type="PANTHER" id="PTHR21240:SF28">
    <property type="entry name" value="ISO-OROTATE DECARBOXYLASE (EUROFUNG)"/>
    <property type="match status" value="1"/>
</dbReference>
<dbReference type="SUPFAM" id="SSF51556">
    <property type="entry name" value="Metallo-dependent hydrolases"/>
    <property type="match status" value="1"/>
</dbReference>
<feature type="domain" description="Amidohydrolase-related" evidence="2">
    <location>
        <begin position="144"/>
        <end position="411"/>
    </location>
</feature>
<dbReference type="GO" id="GO:0005737">
    <property type="term" value="C:cytoplasm"/>
    <property type="evidence" value="ECO:0007669"/>
    <property type="project" value="TreeGrafter"/>
</dbReference>
<dbReference type="Proteomes" id="UP000595205">
    <property type="component" value="Chromosome"/>
</dbReference>
<protein>
    <submittedName>
        <fullName evidence="3">Amidohydrolase</fullName>
    </submittedName>
</protein>
<dbReference type="PANTHER" id="PTHR21240">
    <property type="entry name" value="2-AMINO-3-CARBOXYLMUCONATE-6-SEMIALDEHYDE DECARBOXYLASE"/>
    <property type="match status" value="1"/>
</dbReference>
<evidence type="ECO:0000313" key="4">
    <source>
        <dbReference type="Proteomes" id="UP000595205"/>
    </source>
</evidence>
<dbReference type="AlphaFoldDB" id="A0A7R7RP77"/>
<dbReference type="GO" id="GO:0019748">
    <property type="term" value="P:secondary metabolic process"/>
    <property type="evidence" value="ECO:0007669"/>
    <property type="project" value="TreeGrafter"/>
</dbReference>
<keyword evidence="3" id="KW-0378">Hydrolase</keyword>
<dbReference type="Pfam" id="PF04909">
    <property type="entry name" value="Amidohydro_2"/>
    <property type="match status" value="1"/>
</dbReference>
<organism evidence="3 4">
    <name type="scientific">Mycobacterium intracellulare</name>
    <dbReference type="NCBI Taxonomy" id="1767"/>
    <lineage>
        <taxon>Bacteria</taxon>
        <taxon>Bacillati</taxon>
        <taxon>Actinomycetota</taxon>
        <taxon>Actinomycetes</taxon>
        <taxon>Mycobacteriales</taxon>
        <taxon>Mycobacteriaceae</taxon>
        <taxon>Mycobacterium</taxon>
        <taxon>Mycobacterium avium complex (MAC)</taxon>
    </lineage>
</organism>
<sequence length="430" mass="48455">MRSVLLHLLTQERAPIPVAQSTQFTGAPFFDADQHMYETPEALTKYLPERYSRAVQFAQIGRQTRIVINNKVSDFIPNPTFERVAAPGAHEKFFAGENTEGLTLREMQGPAIAAPAATRNPVDRVAELDRQGVVEALNYPTLASLVEHSSADDPELTLAIIHALNQWMAEHWTYNYADRVFSTPIINLSEVDAAQRELDYLLANGVRAALIKPGPVNGVHGWRSPALPEFDPFWRDVEVAGLPIVLHASYPPLDDYVGTWEPPHTQNFMAMSAFRWMVLGHREIADMITSLICHGTLTRFPKLRIASVENGSSWIFPLFNDFEDLYKKMPQNFPEHPHDVFRRNIWVSPFWEGCVADVVDTVGWDRVLFGSDYPHPEGLAEPKGFWKYADNMDERRTYDFMGDNARRFMGLPIANPDPDAVNPPALAGTG</sequence>
<dbReference type="InterPro" id="IPR006680">
    <property type="entry name" value="Amidohydro-rel"/>
</dbReference>
<gene>
    <name evidence="3" type="ORF">MINTM018_16850</name>
</gene>
<dbReference type="GO" id="GO:0016787">
    <property type="term" value="F:hydrolase activity"/>
    <property type="evidence" value="ECO:0007669"/>
    <property type="project" value="UniProtKB-KW"/>
</dbReference>
<accession>A0A7R7RP77</accession>
<evidence type="ECO:0000259" key="2">
    <source>
        <dbReference type="Pfam" id="PF04909"/>
    </source>
</evidence>
<evidence type="ECO:0000313" key="3">
    <source>
        <dbReference type="EMBL" id="BCO98915.1"/>
    </source>
</evidence>